<keyword evidence="2" id="KW-1185">Reference proteome</keyword>
<accession>A0ABR6IF41</accession>
<evidence type="ECO:0000313" key="2">
    <source>
        <dbReference type="Proteomes" id="UP000551353"/>
    </source>
</evidence>
<dbReference type="Proteomes" id="UP000551353">
    <property type="component" value="Unassembled WGS sequence"/>
</dbReference>
<proteinExistence type="predicted"/>
<protein>
    <submittedName>
        <fullName evidence="1">Uncharacterized protein</fullName>
    </submittedName>
</protein>
<evidence type="ECO:0000313" key="1">
    <source>
        <dbReference type="EMBL" id="MBB4226486.1"/>
    </source>
</evidence>
<sequence length="84" mass="8568">MRTERLNQFSAAGPSISCALTVAKSVAKFGGSFRGQETSPALRALSGGTDTVISAKFGVSTRSPLNISPGLSARPRVVATSIAT</sequence>
<gene>
    <name evidence="1" type="ORF">GGD56_000306</name>
</gene>
<organism evidence="1 2">
    <name type="scientific">Rhizobium mongolense</name>
    <dbReference type="NCBI Taxonomy" id="57676"/>
    <lineage>
        <taxon>Bacteria</taxon>
        <taxon>Pseudomonadati</taxon>
        <taxon>Pseudomonadota</taxon>
        <taxon>Alphaproteobacteria</taxon>
        <taxon>Hyphomicrobiales</taxon>
        <taxon>Rhizobiaceae</taxon>
        <taxon>Rhizobium/Agrobacterium group</taxon>
        <taxon>Rhizobium</taxon>
    </lineage>
</organism>
<reference evidence="1 2" key="1">
    <citation type="submission" date="2020-08" db="EMBL/GenBank/DDBJ databases">
        <title>Genomic Encyclopedia of Type Strains, Phase IV (KMG-V): Genome sequencing to study the core and pangenomes of soil and plant-associated prokaryotes.</title>
        <authorList>
            <person name="Whitman W."/>
        </authorList>
    </citation>
    <scope>NUCLEOTIDE SEQUENCE [LARGE SCALE GENOMIC DNA]</scope>
    <source>
        <strain evidence="1 2">SEMIA 4087</strain>
    </source>
</reference>
<dbReference type="RefSeq" id="WP_022712755.1">
    <property type="nucleotide sequence ID" value="NZ_JACIFX010000001.1"/>
</dbReference>
<dbReference type="EMBL" id="JACIFX010000001">
    <property type="protein sequence ID" value="MBB4226486.1"/>
    <property type="molecule type" value="Genomic_DNA"/>
</dbReference>
<name>A0ABR6IF41_9HYPH</name>
<comment type="caution">
    <text evidence="1">The sequence shown here is derived from an EMBL/GenBank/DDBJ whole genome shotgun (WGS) entry which is preliminary data.</text>
</comment>